<evidence type="ECO:0000256" key="3">
    <source>
        <dbReference type="ARBA" id="ARBA00004763"/>
    </source>
</evidence>
<evidence type="ECO:0000256" key="1">
    <source>
        <dbReference type="ARBA" id="ARBA00000012"/>
    </source>
</evidence>
<evidence type="ECO:0000256" key="8">
    <source>
        <dbReference type="ARBA" id="ARBA00022909"/>
    </source>
</evidence>
<proteinExistence type="inferred from homology"/>
<keyword evidence="8 9" id="KW-0289">Folate biosynthesis</keyword>
<dbReference type="PANTHER" id="PTHR20941:SF1">
    <property type="entry name" value="FOLIC ACID SYNTHESIS PROTEIN FOL1"/>
    <property type="match status" value="1"/>
</dbReference>
<dbReference type="CDD" id="cd00739">
    <property type="entry name" value="DHPS"/>
    <property type="match status" value="1"/>
</dbReference>
<comment type="caution">
    <text evidence="11">The sequence shown here is derived from an EMBL/GenBank/DDBJ whole genome shotgun (WGS) entry which is preliminary data.</text>
</comment>
<comment type="function">
    <text evidence="9">Catalyzes the condensation of para-aminobenzoate (pABA) with 6-hydroxymethyl-7,8-dihydropterin diphosphate (DHPt-PP) to form 7,8-dihydropteroate (H2Pte), the immediate precursor of folate derivatives.</text>
</comment>
<dbReference type="InterPro" id="IPR006390">
    <property type="entry name" value="DHP_synth_dom"/>
</dbReference>
<dbReference type="EMBL" id="JBHSFV010000017">
    <property type="protein sequence ID" value="MFC4636317.1"/>
    <property type="molecule type" value="Genomic_DNA"/>
</dbReference>
<dbReference type="RefSeq" id="WP_379982396.1">
    <property type="nucleotide sequence ID" value="NZ_JBHSFV010000017.1"/>
</dbReference>
<dbReference type="PANTHER" id="PTHR20941">
    <property type="entry name" value="FOLATE SYNTHESIS PROTEINS"/>
    <property type="match status" value="1"/>
</dbReference>
<keyword evidence="12" id="KW-1185">Reference proteome</keyword>
<dbReference type="InterPro" id="IPR000489">
    <property type="entry name" value="Pterin-binding_dom"/>
</dbReference>
<comment type="similarity">
    <text evidence="9">Belongs to the DHPS family.</text>
</comment>
<comment type="catalytic activity">
    <reaction evidence="1">
        <text>(7,8-dihydropterin-6-yl)methyl diphosphate + 4-aminobenzoate = 7,8-dihydropteroate + diphosphate</text>
        <dbReference type="Rhea" id="RHEA:19949"/>
        <dbReference type="ChEBI" id="CHEBI:17836"/>
        <dbReference type="ChEBI" id="CHEBI:17839"/>
        <dbReference type="ChEBI" id="CHEBI:33019"/>
        <dbReference type="ChEBI" id="CHEBI:72950"/>
        <dbReference type="EC" id="2.5.1.15"/>
    </reaction>
</comment>
<organism evidence="11 12">
    <name type="scientific">Dokdonia ponticola</name>
    <dbReference type="NCBI Taxonomy" id="2041041"/>
    <lineage>
        <taxon>Bacteria</taxon>
        <taxon>Pseudomonadati</taxon>
        <taxon>Bacteroidota</taxon>
        <taxon>Flavobacteriia</taxon>
        <taxon>Flavobacteriales</taxon>
        <taxon>Flavobacteriaceae</taxon>
        <taxon>Dokdonia</taxon>
    </lineage>
</organism>
<keyword evidence="6 9" id="KW-0479">Metal-binding</keyword>
<evidence type="ECO:0000256" key="2">
    <source>
        <dbReference type="ARBA" id="ARBA00001946"/>
    </source>
</evidence>
<dbReference type="NCBIfam" id="TIGR01496">
    <property type="entry name" value="DHPS"/>
    <property type="match status" value="1"/>
</dbReference>
<reference evidence="12" key="1">
    <citation type="journal article" date="2019" name="Int. J. Syst. Evol. Microbiol.">
        <title>The Global Catalogue of Microorganisms (GCM) 10K type strain sequencing project: providing services to taxonomists for standard genome sequencing and annotation.</title>
        <authorList>
            <consortium name="The Broad Institute Genomics Platform"/>
            <consortium name="The Broad Institute Genome Sequencing Center for Infectious Disease"/>
            <person name="Wu L."/>
            <person name="Ma J."/>
        </authorList>
    </citation>
    <scope>NUCLEOTIDE SEQUENCE [LARGE SCALE GENOMIC DNA]</scope>
    <source>
        <strain evidence="12">YJ-61-S</strain>
    </source>
</reference>
<dbReference type="EC" id="2.5.1.15" evidence="4 9"/>
<comment type="pathway">
    <text evidence="3 9">Cofactor biosynthesis; tetrahydrofolate biosynthesis; 7,8-dihydrofolate from 2-amino-4-hydroxy-6-hydroxymethyl-7,8-dihydropteridine diphosphate and 4-aminobenzoate: step 1/2.</text>
</comment>
<evidence type="ECO:0000313" key="11">
    <source>
        <dbReference type="EMBL" id="MFC4636317.1"/>
    </source>
</evidence>
<evidence type="ECO:0000256" key="4">
    <source>
        <dbReference type="ARBA" id="ARBA00012458"/>
    </source>
</evidence>
<evidence type="ECO:0000256" key="6">
    <source>
        <dbReference type="ARBA" id="ARBA00022723"/>
    </source>
</evidence>
<comment type="cofactor">
    <cofactor evidence="2 9">
        <name>Mg(2+)</name>
        <dbReference type="ChEBI" id="CHEBI:18420"/>
    </cofactor>
</comment>
<keyword evidence="5 9" id="KW-0808">Transferase</keyword>
<evidence type="ECO:0000313" key="12">
    <source>
        <dbReference type="Proteomes" id="UP001596043"/>
    </source>
</evidence>
<dbReference type="GO" id="GO:0004156">
    <property type="term" value="F:dihydropteroate synthase activity"/>
    <property type="evidence" value="ECO:0007669"/>
    <property type="project" value="UniProtKB-EC"/>
</dbReference>
<dbReference type="PROSITE" id="PS50972">
    <property type="entry name" value="PTERIN_BINDING"/>
    <property type="match status" value="1"/>
</dbReference>
<gene>
    <name evidence="11" type="primary">folP</name>
    <name evidence="11" type="ORF">ACFO3O_20590</name>
</gene>
<protein>
    <recommendedName>
        <fullName evidence="4 9">Dihydropteroate synthase</fullName>
        <shortName evidence="9">DHPS</shortName>
        <ecNumber evidence="4 9">2.5.1.15</ecNumber>
    </recommendedName>
    <alternativeName>
        <fullName evidence="9">Dihydropteroate pyrophosphorylase</fullName>
    </alternativeName>
</protein>
<dbReference type="InterPro" id="IPR011005">
    <property type="entry name" value="Dihydropteroate_synth-like_sf"/>
</dbReference>
<dbReference type="Proteomes" id="UP001596043">
    <property type="component" value="Unassembled WGS sequence"/>
</dbReference>
<sequence length="273" mass="30390">MYINCKGTLIDLSTPKVMGIVNLTPDSFYDGGKYKELAAVVSQVGMMLEEGATFIDMGAYSSRPDATDISTQEEERRLIPIIEEIVKQFPEILISVDTFRSAVAQKAIQAGACMVNDISAGQLDKDMMKVVGELQVPYLMMHMKGTPQTMKHLTTYEDLLKEICFYFSERLALARTHKINDLIMDPGFGFAKTIVQNYTLLRELDFFKHLDVPILAGLSRKSMIYKTLNGTATTALNGTTALNMIALRNGANILRVHDVKEAVECVQLHKALL</sequence>
<name>A0ABV9I1N3_9FLAO</name>
<dbReference type="PROSITE" id="PS00792">
    <property type="entry name" value="DHPS_1"/>
    <property type="match status" value="1"/>
</dbReference>
<dbReference type="Gene3D" id="3.20.20.20">
    <property type="entry name" value="Dihydropteroate synthase-like"/>
    <property type="match status" value="1"/>
</dbReference>
<evidence type="ECO:0000256" key="7">
    <source>
        <dbReference type="ARBA" id="ARBA00022842"/>
    </source>
</evidence>
<accession>A0ABV9I1N3</accession>
<dbReference type="InterPro" id="IPR045031">
    <property type="entry name" value="DHP_synth-like"/>
</dbReference>
<dbReference type="SUPFAM" id="SSF51717">
    <property type="entry name" value="Dihydropteroate synthetase-like"/>
    <property type="match status" value="1"/>
</dbReference>
<dbReference type="Pfam" id="PF00809">
    <property type="entry name" value="Pterin_bind"/>
    <property type="match status" value="1"/>
</dbReference>
<evidence type="ECO:0000256" key="5">
    <source>
        <dbReference type="ARBA" id="ARBA00022679"/>
    </source>
</evidence>
<evidence type="ECO:0000256" key="9">
    <source>
        <dbReference type="RuleBase" id="RU361205"/>
    </source>
</evidence>
<feature type="domain" description="Pterin-binding" evidence="10">
    <location>
        <begin position="15"/>
        <end position="267"/>
    </location>
</feature>
<evidence type="ECO:0000259" key="10">
    <source>
        <dbReference type="PROSITE" id="PS50972"/>
    </source>
</evidence>
<keyword evidence="7 9" id="KW-0460">Magnesium</keyword>